<feature type="compositionally biased region" description="Basic and acidic residues" evidence="1">
    <location>
        <begin position="1"/>
        <end position="16"/>
    </location>
</feature>
<feature type="region of interest" description="Disordered" evidence="1">
    <location>
        <begin position="1"/>
        <end position="35"/>
    </location>
</feature>
<gene>
    <name evidence="2" type="ORF">NTJ_08639</name>
</gene>
<evidence type="ECO:0000313" key="2">
    <source>
        <dbReference type="EMBL" id="BES95830.1"/>
    </source>
</evidence>
<dbReference type="EMBL" id="AP028914">
    <property type="protein sequence ID" value="BES95830.1"/>
    <property type="molecule type" value="Genomic_DNA"/>
</dbReference>
<organism evidence="2 3">
    <name type="scientific">Nesidiocoris tenuis</name>
    <dbReference type="NCBI Taxonomy" id="355587"/>
    <lineage>
        <taxon>Eukaryota</taxon>
        <taxon>Metazoa</taxon>
        <taxon>Ecdysozoa</taxon>
        <taxon>Arthropoda</taxon>
        <taxon>Hexapoda</taxon>
        <taxon>Insecta</taxon>
        <taxon>Pterygota</taxon>
        <taxon>Neoptera</taxon>
        <taxon>Paraneoptera</taxon>
        <taxon>Hemiptera</taxon>
        <taxon>Heteroptera</taxon>
        <taxon>Panheteroptera</taxon>
        <taxon>Cimicomorpha</taxon>
        <taxon>Miridae</taxon>
        <taxon>Dicyphina</taxon>
        <taxon>Nesidiocoris</taxon>
    </lineage>
</organism>
<sequence>MKFSRGRRDGRGREREDEAETANWDSAGEHRGSRLSLPSGWAEFRESSPPSLLLSMRGGRCGCAYVRCRFYVVELLSWRLVAD</sequence>
<reference evidence="2 3" key="1">
    <citation type="submission" date="2023-09" db="EMBL/GenBank/DDBJ databases">
        <title>Nesidiocoris tenuis whole genome shotgun sequence.</title>
        <authorList>
            <person name="Shibata T."/>
            <person name="Shimoda M."/>
            <person name="Kobayashi T."/>
            <person name="Uehara T."/>
        </authorList>
    </citation>
    <scope>NUCLEOTIDE SEQUENCE [LARGE SCALE GENOMIC DNA]</scope>
    <source>
        <strain evidence="2 3">Japan</strain>
    </source>
</reference>
<dbReference type="Proteomes" id="UP001307889">
    <property type="component" value="Chromosome 6"/>
</dbReference>
<evidence type="ECO:0000313" key="3">
    <source>
        <dbReference type="Proteomes" id="UP001307889"/>
    </source>
</evidence>
<evidence type="ECO:0000256" key="1">
    <source>
        <dbReference type="SAM" id="MobiDB-lite"/>
    </source>
</evidence>
<accession>A0ABN7AUH0</accession>
<name>A0ABN7AUH0_9HEMI</name>
<proteinExistence type="predicted"/>
<protein>
    <submittedName>
        <fullName evidence="2">Uncharacterized protein</fullName>
    </submittedName>
</protein>
<keyword evidence="3" id="KW-1185">Reference proteome</keyword>